<sequence length="189" mass="20055">MAEREDDLHEIAQTFAGQATTFLRATTQIASGGAPAAAIPLLLLATSEILAAGARLGAIVDVVPSERFEPDSGPDTDLDPLRTGLARALDGLDDYVEIIDPILGPDAGPATLSADIADIASALTQGLAHFDAGHELEALWWWQFSFLSLWGERAAGAARVLHVILAHLRLDVEDDVAAEAEYDALQQHL</sequence>
<dbReference type="InterPro" id="IPR032025">
    <property type="entry name" value="DUF5063"/>
</dbReference>
<dbReference type="RefSeq" id="WP_093374214.1">
    <property type="nucleotide sequence ID" value="NZ_BNAN01000001.1"/>
</dbReference>
<name>A0A1I2CLT6_9MICO</name>
<dbReference type="InterPro" id="IPR038312">
    <property type="entry name" value="DUF5063_sf"/>
</dbReference>
<protein>
    <recommendedName>
        <fullName evidence="3">DUF5063 domain-containing protein</fullName>
    </recommendedName>
</protein>
<evidence type="ECO:0008006" key="3">
    <source>
        <dbReference type="Google" id="ProtNLM"/>
    </source>
</evidence>
<keyword evidence="2" id="KW-1185">Reference proteome</keyword>
<dbReference type="Proteomes" id="UP000198520">
    <property type="component" value="Unassembled WGS sequence"/>
</dbReference>
<dbReference type="AlphaFoldDB" id="A0A1I2CLT6"/>
<gene>
    <name evidence="1" type="ORF">SAMN04488035_0160</name>
</gene>
<dbReference type="Pfam" id="PF16702">
    <property type="entry name" value="DUF5063"/>
    <property type="match status" value="1"/>
</dbReference>
<dbReference type="STRING" id="285351.SAMN04488035_0160"/>
<reference evidence="2" key="1">
    <citation type="submission" date="2016-10" db="EMBL/GenBank/DDBJ databases">
        <authorList>
            <person name="Varghese N."/>
            <person name="Submissions S."/>
        </authorList>
    </citation>
    <scope>NUCLEOTIDE SEQUENCE [LARGE SCALE GENOMIC DNA]</scope>
    <source>
        <strain evidence="2">DSM 19083</strain>
    </source>
</reference>
<dbReference type="Gene3D" id="1.20.120.1550">
    <property type="entry name" value="Protein of unknown function DUF5063"/>
    <property type="match status" value="1"/>
</dbReference>
<evidence type="ECO:0000313" key="1">
    <source>
        <dbReference type="EMBL" id="SFE68690.1"/>
    </source>
</evidence>
<accession>A0A1I2CLT6</accession>
<dbReference type="EMBL" id="FONZ01000001">
    <property type="protein sequence ID" value="SFE68690.1"/>
    <property type="molecule type" value="Genomic_DNA"/>
</dbReference>
<dbReference type="OrthoDB" id="3524665at2"/>
<organism evidence="1 2">
    <name type="scientific">Flavimobilis marinus</name>
    <dbReference type="NCBI Taxonomy" id="285351"/>
    <lineage>
        <taxon>Bacteria</taxon>
        <taxon>Bacillati</taxon>
        <taxon>Actinomycetota</taxon>
        <taxon>Actinomycetes</taxon>
        <taxon>Micrococcales</taxon>
        <taxon>Jonesiaceae</taxon>
        <taxon>Flavimobilis</taxon>
    </lineage>
</organism>
<evidence type="ECO:0000313" key="2">
    <source>
        <dbReference type="Proteomes" id="UP000198520"/>
    </source>
</evidence>
<proteinExistence type="predicted"/>